<dbReference type="SMART" id="SM00195">
    <property type="entry name" value="DSPc"/>
    <property type="match status" value="1"/>
</dbReference>
<dbReference type="PATRIC" id="fig|1328313.3.peg.1250"/>
<evidence type="ECO:0000256" key="1">
    <source>
        <dbReference type="SAM" id="Phobius"/>
    </source>
</evidence>
<dbReference type="AlphaFoldDB" id="W7QSJ5"/>
<evidence type="ECO:0000313" key="4">
    <source>
        <dbReference type="EMBL" id="EWH10838.1"/>
    </source>
</evidence>
<dbReference type="SUPFAM" id="SSF52799">
    <property type="entry name" value="(Phosphotyrosine protein) phosphatases II"/>
    <property type="match status" value="1"/>
</dbReference>
<dbReference type="PROSITE" id="PS50146">
    <property type="entry name" value="DAGK"/>
    <property type="match status" value="1"/>
</dbReference>
<feature type="transmembrane region" description="Helical" evidence="1">
    <location>
        <begin position="20"/>
        <end position="42"/>
    </location>
</feature>
<dbReference type="GO" id="GO:0016301">
    <property type="term" value="F:kinase activity"/>
    <property type="evidence" value="ECO:0007669"/>
    <property type="project" value="InterPro"/>
</dbReference>
<dbReference type="InterPro" id="IPR017438">
    <property type="entry name" value="ATP-NAD_kinase_N"/>
</dbReference>
<feature type="domain" description="Tyrosine specific protein phosphatases" evidence="2">
    <location>
        <begin position="155"/>
        <end position="224"/>
    </location>
</feature>
<sequence>MRLGSYYLSAAFLLTLFTYWIEGIFLSTMLGWTALSLYAVSLAYMLNKPKIFRKRSDGRIPTYIKWLFLPFFLATQVYNTWARKNDSVPAIQQITPQLYLGCRLFYDDLTYLKAQNVDAVLDATSEFSALDWSSVDADVSYLNIPILDHSASTYADVKRAINWIDHHLKHNRGVVVHCALGRGRSVFLLAAYLVASNTCRSVKQALSLIGKTRTTSNLNRYQRRKLEQYLHRYKQSQQKKALLIANPVSGNGSWSAHRQEIESRLSKHFNLTIEQTTESRSAKQIYQQHNHIKYDVVIACGGDGTVNEVASQLVDHQQTLAIIPLGTTNALSHVLYGVRAKLSPIETACDVIIHGETKKIDTLSCNGEVALLLVGLGFEEKMISAASREQKKAKGELAYIEALIEAFGEDEAFKYQLIIDKQPSKTIEATSLVLANAAPFSTILAQGGGSPDPFDGKLNGTILSTKENTAIALATLGIRGLTNTDISQADNLGVEHFLATAVTIEQKTPIKYVIDGEPRTADSLDIKVKSASLSILVPT</sequence>
<keyword evidence="1" id="KW-0472">Membrane</keyword>
<dbReference type="SMART" id="SM00046">
    <property type="entry name" value="DAGKc"/>
    <property type="match status" value="1"/>
</dbReference>
<dbReference type="OrthoDB" id="142078at2"/>
<dbReference type="Gene3D" id="3.40.50.10330">
    <property type="entry name" value="Probable inorganic polyphosphate/atp-NAD kinase, domain 1"/>
    <property type="match status" value="1"/>
</dbReference>
<dbReference type="InterPro" id="IPR029021">
    <property type="entry name" value="Prot-tyrosine_phosphatase-like"/>
</dbReference>
<comment type="caution">
    <text evidence="4">The sequence shown here is derived from an EMBL/GenBank/DDBJ whole genome shotgun (WGS) entry which is preliminary data.</text>
</comment>
<dbReference type="PROSITE" id="PS50056">
    <property type="entry name" value="TYR_PHOSPHATASE_2"/>
    <property type="match status" value="1"/>
</dbReference>
<dbReference type="STRING" id="1328313.DS2_06091"/>
<dbReference type="PANTHER" id="PTHR47216:SF4">
    <property type="entry name" value="OS01G0859400 PROTEIN"/>
    <property type="match status" value="1"/>
</dbReference>
<evidence type="ECO:0008006" key="6">
    <source>
        <dbReference type="Google" id="ProtNLM"/>
    </source>
</evidence>
<dbReference type="RefSeq" id="WP_035013794.1">
    <property type="nucleotide sequence ID" value="NZ_ARZY01000008.1"/>
</dbReference>
<dbReference type="Pfam" id="PF00782">
    <property type="entry name" value="DSPc"/>
    <property type="match status" value="1"/>
</dbReference>
<dbReference type="InterPro" id="IPR000387">
    <property type="entry name" value="Tyr_Pase_dom"/>
</dbReference>
<gene>
    <name evidence="4" type="ORF">DS2_06091</name>
</gene>
<dbReference type="eggNOG" id="COG1597">
    <property type="taxonomic scope" value="Bacteria"/>
</dbReference>
<evidence type="ECO:0000313" key="5">
    <source>
        <dbReference type="Proteomes" id="UP000019276"/>
    </source>
</evidence>
<dbReference type="InterPro" id="IPR020422">
    <property type="entry name" value="TYR_PHOSPHATASE_DUAL_dom"/>
</dbReference>
<dbReference type="Pfam" id="PF00781">
    <property type="entry name" value="DAGK_cat"/>
    <property type="match status" value="1"/>
</dbReference>
<feature type="transmembrane region" description="Helical" evidence="1">
    <location>
        <begin position="63"/>
        <end position="81"/>
    </location>
</feature>
<accession>W7QSJ5</accession>
<keyword evidence="1" id="KW-0812">Transmembrane</keyword>
<dbReference type="InterPro" id="IPR016064">
    <property type="entry name" value="NAD/diacylglycerol_kinase_sf"/>
</dbReference>
<evidence type="ECO:0000259" key="2">
    <source>
        <dbReference type="PROSITE" id="PS50056"/>
    </source>
</evidence>
<organism evidence="4 5">
    <name type="scientific">Catenovulum agarivorans DS-2</name>
    <dbReference type="NCBI Taxonomy" id="1328313"/>
    <lineage>
        <taxon>Bacteria</taxon>
        <taxon>Pseudomonadati</taxon>
        <taxon>Pseudomonadota</taxon>
        <taxon>Gammaproteobacteria</taxon>
        <taxon>Alteromonadales</taxon>
        <taxon>Alteromonadaceae</taxon>
        <taxon>Catenovulum</taxon>
    </lineage>
</organism>
<dbReference type="Gene3D" id="2.60.200.40">
    <property type="match status" value="1"/>
</dbReference>
<dbReference type="NCBIfam" id="NF009025">
    <property type="entry name" value="PRK12361.1"/>
    <property type="match status" value="1"/>
</dbReference>
<keyword evidence="1" id="KW-1133">Transmembrane helix</keyword>
<protein>
    <recommendedName>
        <fullName evidence="6">Diacylglycerol kinase catalytic subunit</fullName>
    </recommendedName>
</protein>
<keyword evidence="5" id="KW-1185">Reference proteome</keyword>
<dbReference type="Proteomes" id="UP000019276">
    <property type="component" value="Unassembled WGS sequence"/>
</dbReference>
<feature type="domain" description="DAGKc" evidence="3">
    <location>
        <begin position="236"/>
        <end position="369"/>
    </location>
</feature>
<proteinExistence type="predicted"/>
<name>W7QSJ5_9ALTE</name>
<dbReference type="PANTHER" id="PTHR47216">
    <property type="match status" value="1"/>
</dbReference>
<dbReference type="InterPro" id="IPR000340">
    <property type="entry name" value="Dual-sp_phosphatase_cat-dom"/>
</dbReference>
<dbReference type="eggNOG" id="COG2453">
    <property type="taxonomic scope" value="Bacteria"/>
</dbReference>
<dbReference type="SUPFAM" id="SSF111331">
    <property type="entry name" value="NAD kinase/diacylglycerol kinase-like"/>
    <property type="match status" value="1"/>
</dbReference>
<dbReference type="InterPro" id="IPR001206">
    <property type="entry name" value="Diacylglycerol_kinase_cat_dom"/>
</dbReference>
<reference evidence="4 5" key="1">
    <citation type="journal article" date="2014" name="Genome Announc.">
        <title>Draft Genome Sequence of the Agar-Degrading Bacterium Catenovulum sp. Strain DS-2, Isolated from Intestines of Haliotis diversicolor.</title>
        <authorList>
            <person name="Shan D."/>
            <person name="Li X."/>
            <person name="Gu Z."/>
            <person name="Wei G."/>
            <person name="Gao Z."/>
            <person name="Shao Z."/>
        </authorList>
    </citation>
    <scope>NUCLEOTIDE SEQUENCE [LARGE SCALE GENOMIC DNA]</scope>
    <source>
        <strain evidence="4 5">DS-2</strain>
    </source>
</reference>
<dbReference type="EMBL" id="ARZY01000008">
    <property type="protein sequence ID" value="EWH10838.1"/>
    <property type="molecule type" value="Genomic_DNA"/>
</dbReference>
<evidence type="ECO:0000259" key="3">
    <source>
        <dbReference type="PROSITE" id="PS50146"/>
    </source>
</evidence>
<dbReference type="Gene3D" id="3.90.190.10">
    <property type="entry name" value="Protein tyrosine phosphatase superfamily"/>
    <property type="match status" value="1"/>
</dbReference>